<keyword evidence="1" id="KW-1133">Transmembrane helix</keyword>
<dbReference type="RefSeq" id="WP_379664222.1">
    <property type="nucleotide sequence ID" value="NZ_JBHUDG010000051.1"/>
</dbReference>
<evidence type="ECO:0000313" key="4">
    <source>
        <dbReference type="Proteomes" id="UP001597118"/>
    </source>
</evidence>
<feature type="transmembrane region" description="Helical" evidence="1">
    <location>
        <begin position="20"/>
        <end position="39"/>
    </location>
</feature>
<dbReference type="Pfam" id="PF07853">
    <property type="entry name" value="DUF1648"/>
    <property type="match status" value="1"/>
</dbReference>
<feature type="transmembrane region" description="Helical" evidence="1">
    <location>
        <begin position="106"/>
        <end position="126"/>
    </location>
</feature>
<organism evidence="3 4">
    <name type="scientific">Pseudopedobacter beijingensis</name>
    <dbReference type="NCBI Taxonomy" id="1207056"/>
    <lineage>
        <taxon>Bacteria</taxon>
        <taxon>Pseudomonadati</taxon>
        <taxon>Bacteroidota</taxon>
        <taxon>Sphingobacteriia</taxon>
        <taxon>Sphingobacteriales</taxon>
        <taxon>Sphingobacteriaceae</taxon>
        <taxon>Pseudopedobacter</taxon>
    </lineage>
</organism>
<keyword evidence="1" id="KW-0472">Membrane</keyword>
<accession>A0ABW4IGJ5</accession>
<reference evidence="4" key="1">
    <citation type="journal article" date="2019" name="Int. J. Syst. Evol. Microbiol.">
        <title>The Global Catalogue of Microorganisms (GCM) 10K type strain sequencing project: providing services to taxonomists for standard genome sequencing and annotation.</title>
        <authorList>
            <consortium name="The Broad Institute Genomics Platform"/>
            <consortium name="The Broad Institute Genome Sequencing Center for Infectious Disease"/>
            <person name="Wu L."/>
            <person name="Ma J."/>
        </authorList>
    </citation>
    <scope>NUCLEOTIDE SEQUENCE [LARGE SCALE GENOMIC DNA]</scope>
    <source>
        <strain evidence="4">CCUG 53762</strain>
    </source>
</reference>
<comment type="caution">
    <text evidence="3">The sequence shown here is derived from an EMBL/GenBank/DDBJ whole genome shotgun (WGS) entry which is preliminary data.</text>
</comment>
<keyword evidence="1" id="KW-0812">Transmembrane</keyword>
<name>A0ABW4IGJ5_9SPHI</name>
<evidence type="ECO:0000313" key="3">
    <source>
        <dbReference type="EMBL" id="MFD1631900.1"/>
    </source>
</evidence>
<gene>
    <name evidence="3" type="ORF">ACFSAH_18660</name>
</gene>
<feature type="domain" description="DUF1648" evidence="2">
    <location>
        <begin position="26"/>
        <end position="72"/>
    </location>
</feature>
<proteinExistence type="predicted"/>
<evidence type="ECO:0000256" key="1">
    <source>
        <dbReference type="SAM" id="Phobius"/>
    </source>
</evidence>
<sequence length="174" mass="19660">MKKIDQPKIIIARNGKDKVIGLLCLLLVLFMWIIILVNLKTIPDNVPVHYNYQGKADLYSSKNAVFLIPVLGTLLYVGISILNHFPHKFNYPVKITKENAKTQYTIAVRMLSYVKLILLTLFAVIAYKTTLLTTESGHQTDSIGRWFLPVVLLILAFVVGIFVMKSKKILSANN</sequence>
<dbReference type="EMBL" id="JBHUDG010000051">
    <property type="protein sequence ID" value="MFD1631900.1"/>
    <property type="molecule type" value="Genomic_DNA"/>
</dbReference>
<keyword evidence="4" id="KW-1185">Reference proteome</keyword>
<feature type="transmembrane region" description="Helical" evidence="1">
    <location>
        <begin position="64"/>
        <end position="85"/>
    </location>
</feature>
<evidence type="ECO:0000259" key="2">
    <source>
        <dbReference type="Pfam" id="PF07853"/>
    </source>
</evidence>
<dbReference type="InterPro" id="IPR012867">
    <property type="entry name" value="DUF1648"/>
</dbReference>
<feature type="transmembrane region" description="Helical" evidence="1">
    <location>
        <begin position="146"/>
        <end position="164"/>
    </location>
</feature>
<dbReference type="Proteomes" id="UP001597118">
    <property type="component" value="Unassembled WGS sequence"/>
</dbReference>
<protein>
    <submittedName>
        <fullName evidence="3">DUF1648 domain-containing protein</fullName>
    </submittedName>
</protein>